<keyword evidence="2" id="KW-1185">Reference proteome</keyword>
<accession>A0A1Y0SU01</accession>
<dbReference type="Proteomes" id="UP000225448">
    <property type="component" value="Segment"/>
</dbReference>
<evidence type="ECO:0000313" key="1">
    <source>
        <dbReference type="EMBL" id="ARV76972.1"/>
    </source>
</evidence>
<protein>
    <submittedName>
        <fullName evidence="1">Uncharacterized protein</fullName>
    </submittedName>
</protein>
<evidence type="ECO:0000313" key="2">
    <source>
        <dbReference type="Proteomes" id="UP000225448"/>
    </source>
</evidence>
<dbReference type="EMBL" id="MF042360">
    <property type="protein sequence ID" value="ARV76972.1"/>
    <property type="molecule type" value="Genomic_DNA"/>
</dbReference>
<reference evidence="1 2" key="1">
    <citation type="submission" date="2017-05" db="EMBL/GenBank/DDBJ databases">
        <authorList>
            <person name="Song R."/>
            <person name="Chenine A.L."/>
            <person name="Ruprecht R.M."/>
        </authorList>
    </citation>
    <scope>NUCLEOTIDE SEQUENCE [LARGE SCALE GENOMIC DNA]</scope>
</reference>
<sequence length="124" mass="13824">MELIIDLTGKAKGYKEAFTELVTSPFAAEGNLRCELGPIPYTGLTKGQLKARCTYIDHKRVCAKFTKFDIDGDIVKVEVTPSGPLKAHLEQLLTQGIEFEPVARAAFNRDMEIIHMFNIDLNPV</sequence>
<gene>
    <name evidence="1" type="ORF">PHABIO_341</name>
</gene>
<name>A0A1Y0SU01_9CAUD</name>
<organism evidence="1 2">
    <name type="scientific">Pseudomonas phage Phabio</name>
    <dbReference type="NCBI Taxonomy" id="2006668"/>
    <lineage>
        <taxon>Viruses</taxon>
        <taxon>Duplodnaviria</taxon>
        <taxon>Heunggongvirae</taxon>
        <taxon>Uroviricota</taxon>
        <taxon>Caudoviricetes</taxon>
        <taxon>Chimalliviridae</taxon>
        <taxon>Phabiovirus</taxon>
        <taxon>Phabiovirus phabio</taxon>
    </lineage>
</organism>
<proteinExistence type="predicted"/>